<evidence type="ECO:0000313" key="1">
    <source>
        <dbReference type="EMBL" id="MBX39881.1"/>
    </source>
</evidence>
<accession>A0A2P2NBP3</accession>
<proteinExistence type="predicted"/>
<name>A0A2P2NBP3_RHIMU</name>
<dbReference type="EMBL" id="GGEC01059397">
    <property type="protein sequence ID" value="MBX39881.1"/>
    <property type="molecule type" value="Transcribed_RNA"/>
</dbReference>
<dbReference type="AlphaFoldDB" id="A0A2P2NBP3"/>
<organism evidence="1">
    <name type="scientific">Rhizophora mucronata</name>
    <name type="common">Asiatic mangrove</name>
    <dbReference type="NCBI Taxonomy" id="61149"/>
    <lineage>
        <taxon>Eukaryota</taxon>
        <taxon>Viridiplantae</taxon>
        <taxon>Streptophyta</taxon>
        <taxon>Embryophyta</taxon>
        <taxon>Tracheophyta</taxon>
        <taxon>Spermatophyta</taxon>
        <taxon>Magnoliopsida</taxon>
        <taxon>eudicotyledons</taxon>
        <taxon>Gunneridae</taxon>
        <taxon>Pentapetalae</taxon>
        <taxon>rosids</taxon>
        <taxon>fabids</taxon>
        <taxon>Malpighiales</taxon>
        <taxon>Rhizophoraceae</taxon>
        <taxon>Rhizophora</taxon>
    </lineage>
</organism>
<protein>
    <submittedName>
        <fullName evidence="1">Uncharacterized protein</fullName>
    </submittedName>
</protein>
<sequence>MVELFNSVTTNIIICGIDMKVLFFSPKCLL</sequence>
<reference evidence="1" key="1">
    <citation type="submission" date="2018-02" db="EMBL/GenBank/DDBJ databases">
        <title>Rhizophora mucronata_Transcriptome.</title>
        <authorList>
            <person name="Meera S.P."/>
            <person name="Sreeshan A."/>
            <person name="Augustine A."/>
        </authorList>
    </citation>
    <scope>NUCLEOTIDE SEQUENCE</scope>
    <source>
        <tissue evidence="1">Leaf</tissue>
    </source>
</reference>